<evidence type="ECO:0000256" key="5">
    <source>
        <dbReference type="ARBA" id="ARBA00023273"/>
    </source>
</evidence>
<dbReference type="PANTHER" id="PTHR23053:SF0">
    <property type="entry name" value="HYDROCEPHALUS-INDUCING PROTEIN HOMOLOG"/>
    <property type="match status" value="1"/>
</dbReference>
<feature type="compositionally biased region" description="Polar residues" evidence="6">
    <location>
        <begin position="2083"/>
        <end position="2092"/>
    </location>
</feature>
<feature type="compositionally biased region" description="Basic and acidic residues" evidence="6">
    <location>
        <begin position="2937"/>
        <end position="2949"/>
    </location>
</feature>
<reference evidence="8" key="2">
    <citation type="submission" date="2022-10" db="EMBL/GenBank/DDBJ databases">
        <authorList>
            <consortium name="ENA_rothamsted_submissions"/>
            <consortium name="culmorum"/>
            <person name="King R."/>
        </authorList>
    </citation>
    <scope>NUCLEOTIDE SEQUENCE</scope>
</reference>
<reference evidence="8" key="1">
    <citation type="submission" date="2022-01" db="EMBL/GenBank/DDBJ databases">
        <authorList>
            <person name="King R."/>
        </authorList>
    </citation>
    <scope>NUCLEOTIDE SEQUENCE</scope>
</reference>
<feature type="compositionally biased region" description="Basic and acidic residues" evidence="6">
    <location>
        <begin position="2093"/>
        <end position="2105"/>
    </location>
</feature>
<dbReference type="SUPFAM" id="SSF49354">
    <property type="entry name" value="PapD-like"/>
    <property type="match status" value="1"/>
</dbReference>
<comment type="subcellular location">
    <subcellularLocation>
        <location evidence="1">Cell projection</location>
        <location evidence="1">Cilium</location>
    </subcellularLocation>
    <subcellularLocation>
        <location evidence="2">Cytoplasm</location>
    </subcellularLocation>
</comment>
<dbReference type="InterPro" id="IPR053879">
    <property type="entry name" value="HYDIN_VesB_CFA65-like_Ig"/>
</dbReference>
<dbReference type="InterPro" id="IPR013783">
    <property type="entry name" value="Ig-like_fold"/>
</dbReference>
<dbReference type="EMBL" id="OU896715">
    <property type="protein sequence ID" value="CAG9825498.1"/>
    <property type="molecule type" value="Genomic_DNA"/>
</dbReference>
<feature type="region of interest" description="Disordered" evidence="6">
    <location>
        <begin position="2078"/>
        <end position="2108"/>
    </location>
</feature>
<dbReference type="Pfam" id="PF23316">
    <property type="entry name" value="Ig_DLEC1_6th"/>
    <property type="match status" value="1"/>
</dbReference>
<organism evidence="8 9">
    <name type="scientific">Phaedon cochleariae</name>
    <name type="common">Mustard beetle</name>
    <dbReference type="NCBI Taxonomy" id="80249"/>
    <lineage>
        <taxon>Eukaryota</taxon>
        <taxon>Metazoa</taxon>
        <taxon>Ecdysozoa</taxon>
        <taxon>Arthropoda</taxon>
        <taxon>Hexapoda</taxon>
        <taxon>Insecta</taxon>
        <taxon>Pterygota</taxon>
        <taxon>Neoptera</taxon>
        <taxon>Endopterygota</taxon>
        <taxon>Coleoptera</taxon>
        <taxon>Polyphaga</taxon>
        <taxon>Cucujiformia</taxon>
        <taxon>Chrysomeloidea</taxon>
        <taxon>Chrysomelidae</taxon>
        <taxon>Chrysomelinae</taxon>
        <taxon>Chrysomelini</taxon>
        <taxon>Phaedon</taxon>
    </lineage>
</organism>
<dbReference type="GO" id="GO:1904158">
    <property type="term" value="P:axonemal central apparatus assembly"/>
    <property type="evidence" value="ECO:0007669"/>
    <property type="project" value="TreeGrafter"/>
</dbReference>
<evidence type="ECO:0000256" key="3">
    <source>
        <dbReference type="ARBA" id="ARBA00022490"/>
    </source>
</evidence>
<keyword evidence="5" id="KW-0966">Cell projection</keyword>
<dbReference type="PANTHER" id="PTHR23053">
    <property type="entry name" value="DLEC1 DELETED IN LUNG AND ESOPHAGEAL CANCER 1"/>
    <property type="match status" value="1"/>
</dbReference>
<dbReference type="GO" id="GO:0003341">
    <property type="term" value="P:cilium movement"/>
    <property type="evidence" value="ECO:0007669"/>
    <property type="project" value="TreeGrafter"/>
</dbReference>
<dbReference type="GO" id="GO:0005930">
    <property type="term" value="C:axoneme"/>
    <property type="evidence" value="ECO:0007669"/>
    <property type="project" value="TreeGrafter"/>
</dbReference>
<sequence length="4755" mass="541584">MMDINCICPAYKCNIMEFLPYFLDVDEYHEDIKIAPSRLLHELQMSTEERLERLCRPTRRKKSATQTNSFSAIPDIVIFQNFQAGHIYKAKLTLQNLQPVSRHLTIIQNCSPYFEVIYSDDSSSVKVAPGMTFSINVVFKPVEFRDHVFGVQFRTEGETFSVPVHGLGQRPFLSLPDHVSLSPTAIRVPSHKSIVLHNFGQSQTCFVASCQEPCKVFPVRGSLKPNQIIELKITCTPTNSKSVSIDLLFNYEDIKLIIPMTCTVVKADVYLDTSSVIFDETYMGLQSHRKLSAYNCSQFTVEFKWKTCKSNAMEELEKSKLVNAMSDLAGLEKKKNVKLEYMNIIDAEGHSAIIDQELARQIKDMENQFLFGNTIFSVLPVEGKMLPNQCLEFTIIFSPQKSDYYTDFAYFDVTGREDRIVLCLSGGGRGPQVVFNAKTLNANDIFLDGTHEYQIVAKNDGNIPAVVSFVEKDTEFGGVIKCMPKRQYLYSRDICKSFVISFCSKFQGQFVEKIQFMIDESKELIDVLFVGNVICPLLKPDIQDIDFGEVSFGSQPSKELVLTNDSQVPIDFRLYIPGNKQQNGKEEFDEFEFSPREGVVEAFSSSVIKVTLTTQALRDIDETLMVSMWGSQRYSIQLPLRYNCVCPTIKCTPEEVFISFCFLNYEYKRTIILKNCSSVSGVLTYTPLENPSNITCILNKTEFFVFPNEEIEIELTIQTDKLGTHEFPLIFTMAGSSPESICTVICNGQGPVVSYEPDELQFESIILLHEVSKMLTLINDSPIIANITVSTSPTSPFASDVAHLEIAPEDRRELTVRGYLTDTGRYKESLNIEIENGEIVAIPILGEGVGSSILCEPIIDPEYDAGILLTHQIFKLKVKFTNLGKKRYKISWTRRQGLKNLKELDDEDVYASVFRIEPVRFELGRNESQQIEIIGSSKKPQGVQEDFYCFALIDKSTKLTNIMSCLMKAEFVEPNVQFSDWTLNFLCATEDYPTFFRKPQPSSLTPMVDYEEFYRPPVDTTGLVITNDTELPLKLVMKTTSDYYINNDGEMMTEMGYELNAGDNYNAQIEFRPKSQSKRYSKKNGRFTVDFSQHPKEDNITLIGEVMYPTINLVPDKYHFECLPLDSYTCTTILIQNVTFMPLEYSWELLEDGFEIENLEVLADYDNTCIRSSMKSIESDDINKLEEITSVAAASQPKFNMSHIKKSASKVHSSHLHNKKVVSMANIPSKLIAKNRGLTEHSQKDLTKRESSVASEKLLKTVLLDDEQTGSAEEIHIDWDYKTYDMEATKFIKNIAINHLVQEDTEFFCDIENEASSAYSIGNIVTIEPSNGVLAPFEYGAVTIGFFPPPNVKVKCTAICKVEGGEDEPFLITGMSSRISYKFDKQVIEFGRRLFSEILESTLLLTNNGYSKFHFKKICDEQFEYLNVPPGWLCVNPSEGCLLAGESVTLLIKYFPGKTGEFQETIVFEIGYLEPYEVQVHGYASFPQLSLTLPREIVANNWNDLSYRAISSITEEYLLSFSDVKNENITKYVHKRGCPENMNEAAYKSLLRDDWVIISDNDVYPTETEIDLSRERTLLNEYLRSKSFISTQSVTRKVDTISEFIVSPYLLDFGYVIMNKPVCYTVLILNCGPVDTEVRLEEINRSRLDNNELKIEFRTKRMGVGDMTELYVIFSPTRKRCGPHERCIEECIFLTVKNGGKIPILIRATATIPTMNIGYSCIEFGTVKIGSALRKSIIIQNDGNLLSKWTTEVRSLNNQIDNAYHIIPNKGELLPGKKDLLNIYWVPTKKGANDSELTIRIERNNVNTSVELYGHAIEPTLAFSELKLDFDASLPYSEKIEKYLIIQNASTFPVEYCFSDFDRDYDEEKHYIALYLLYHNYDSVLIPERLPGCRLPDMFQSNYYFLMNQIKEKLLSTEKFNEIEGSFDLNARYDKEEIFRLILEHIETIPGCFDDSNTDVCPLDDEINSRMAIINPEIHNVDDSDERSGVFIIFHGGPHTNYYRAANRVGIALSMQVYSIDRLISEELVKNEVGPAAEINSIIQSALQGYNMDNEKQPEEDDYDFLWRKIRTFLDKKRKPSSGKLQTSAAKSRSSERGSDKKSDKSNAIPSNTITLMDIATELLIDLLRRRFDNTKSAVIIESLNSEFLRKPNIALDCLLHAIGSVKYIHIIILSYTLEDYMDNELTRLKNEAEAVADIDDVGTPKTGKGSTKKIKQEPSKNFLKQITKDLQKDLKSQFESFRNLLEEILHICEFWERHCQVLIRPFSKGNLTSKKDTKSSAKESAPESKSSNKKGRKIVSSSTGNFSKVNFDALGIRLWAISNCNDDRITDLEIIPTMLKCSPELNEVILELEGQLERIEESTTTFSVVRQMKYYKKNLNKYFKICQPTIEKIENTVHLATSSAGGSLRKKSSKRKASAERKENMSSTTTNSGLRVTSNLDAFSTRYVLSPSDKTKYEITFSPAASGKYTYNYLIELVGIDRPYTIQCTASCQLPEISWNPEIVFPKYQDAYQNKILGENFVYYNEEDVFDFGYIFIGTHKTLPYATKIMLQNASALPCEITAQLAENSLFVIEKEKLSIKPQESEEFPMSLKAAKKGRIQSELFITIKYNPKVKVIRLAAQACPVEFNVQPKALSFEKVPLHYSDKRKITLTNSSPVNLVWKFVKAEWTLDIYNISKMSGAIKLYSVDEIIIEYFPTNEETNPKKSFEIQVFDLNHSDIIPIYKEDISVVSESVVYQVEYKSHIDLGDVRGRSQMKIPFHMSNNGKCNVSVVFSELDNILPGEMHVIRKFFKMSIKSEVLLPQKSAAVMITFHPTMEMNFENVPVYNCSFVENNKPENVISSFVITFSGVVHLSKFELCPASDLYFGYQQVGTAKSQKMEIKNTGRFSFEYAILSFDETVMGQMKKHKADEQKVKSSMDVFKRMGSIKSRTASPKNKEKSKTKEKPTTKASTLEVEGFSIDSSTGVVLPNEKVQINVEYIPKEMKEYDRILVIFVTECQKEDLYGRKFILHGEGTQPSCNFDDYEKMFREHFIVRELGDFTSPENIGSHSVFVASETALYLKNICMNENYTMKIYLQNLGQVIAEAAVKLEQKNDFTVSPSTLFIPPYETETIFITFTPDSINKFENKLIISYNSSVSNTFVLSLNAESCVPQISLLEPKTGEDNITRIDFIPTYIGMTRSRRICVENIGAIPCKLIMDLCDDKYDVFHLVTQDDDDNILKQVENEEDVDNPLPSFMVNLLTKRKGYFDLVFKPSYERFFNVQMKIHTVNNPFEIITIDITGQSYCRDIYVDGLETLNLNKSTSSTPYIGYILDFGFSSLNKLLKKCFTLKNNSQSNIYKFQFTQESTVIVTPRVGHLKPNTSKEIIAVISTKLPLCLQNVKIECNFMIINYVNSDTSISWDDRQQIVEWEHSKQNDSIVRPQYYKEAINIAMRELSRSEYSFEENNVCILYRPEPEHILSTNVWDIIPIFLSVTADYASYDCAVRELIFPDTFVKEKSDVRFVVANTGLVPIHIEWFLSCDDILPQRSSSAGFRESNDPLMPPAPSLISSLSSTTLFSSTDSKTGSDVLPFEILPEKTVIEPNETATFSIVFSPSVALQYYVRLVSNITSLDPCLKNMDINITAEGLVPECYLEIEETDYFTRRPALKKCIEDREDSKVVELLSVGVGVTSTRIFNVVNASNDTLYFNIELLDAENRFSYFNCKTPSGLIKPGKKTEVAFCFIPQELGSFEEFYKFSIDSINFHRTLLLAGHCRDPRVYFAKAHVTVKPTLLGVPSEETVTLKNEEDTELDFRFLKHSLYNQEHDQRLKVVPMSGTVNPRGEFDIRLIYNADKIGEANFYLKCTLEKMKSHLNLTISATCMEVLCSVSYTNKNGAMVHMDSDRENVIDLGNIGIKLKRVIKVSIVNTGQTGFFYGWRFNKKAFESSMNVMVDSEKEFVSAGTSVSSDIIVESFRPYILKEFRMKLEITYGPTYMLKINAVANEPLCKFSFTNYNFGSCIVQKNFSKYNEVLLKAKNFENNPIMIQNQFENNKNLTVDFKTSQVLSNSSGTIPIYFHPQAVGKHDISIPFIVKSMKKVIKVIGEGVKLNLQLMNPGDKFINLEPVKLGNKRKYSFELLNRTSTRVNVLVYFAEDFPTRKEEDKDIEPDMVVPKEKLPSKELNKTGKNKVITEVNIKTIAHEKKSEKVKSETQQKINEVGFKWSFEEPIQDYKIHPIEGTVSPNSEMKMSVTFKPNAVYCQLIKKARCTINKSTILELRIIGNSLNLPQPIATVNFSCPVRETTISSINVANDTQFPWTLNPILSRETFWMPNGIKIGPGTNLTLDIQYRPQYMTKSKPEQATLFLPLPEGQAILYELVGTALPPLPAKQLFIELRCKENHTEILKIKNWQETLQRFEVKTELMSEATTKTIYKTFGHKLIEVPPNKTWEYKWNIYVMNEGQLEMKVIFMNTDTGEYLFYEISLKVLPSEPLDTIKLSTCVREQAKTTIKLKNPINLPVTFNISGSSELQFEKTVSMRPYTVHDLDIYYCPLKCEDSKTNLEISCEELGTFSYVLELLANAASPERTLKFKAELGDKGFNTISVKNTFSMPFELMAKFNHSIFYADKPAPTSVGETGKIVIKFEPSELGIVKSRAIITSSVTGDYIYPLIGECVHPTPKGPFSIKPGGSVLIPFQNPFTEQKTFEFIIDSNIFTLKSTSEEIKPRKSTKMIISLPIKNLEGIIRKYPLTAKLIAQCNDPDLKFIRWVFYIQSDQ</sequence>
<dbReference type="Gene3D" id="2.60.40.10">
    <property type="entry name" value="Immunoglobulins"/>
    <property type="match status" value="17"/>
</dbReference>
<protein>
    <recommendedName>
        <fullName evidence="7">HYDIN/VesB/CFA65-like Ig-like domain-containing protein</fullName>
    </recommendedName>
</protein>
<evidence type="ECO:0000256" key="2">
    <source>
        <dbReference type="ARBA" id="ARBA00004496"/>
    </source>
</evidence>
<name>A0A9N9SJH5_PHACE</name>
<feature type="region of interest" description="Disordered" evidence="6">
    <location>
        <begin position="2405"/>
        <end position="2434"/>
    </location>
</feature>
<dbReference type="InterPro" id="IPR033305">
    <property type="entry name" value="Hydin-like"/>
</dbReference>
<feature type="compositionally biased region" description="Basic and acidic residues" evidence="6">
    <location>
        <begin position="2274"/>
        <end position="2287"/>
    </location>
</feature>
<feature type="region of interest" description="Disordered" evidence="6">
    <location>
        <begin position="2930"/>
        <end position="2950"/>
    </location>
</feature>
<keyword evidence="3" id="KW-0963">Cytoplasm</keyword>
<feature type="region of interest" description="Disordered" evidence="6">
    <location>
        <begin position="2272"/>
        <end position="2302"/>
    </location>
</feature>
<evidence type="ECO:0000256" key="6">
    <source>
        <dbReference type="SAM" id="MobiDB-lite"/>
    </source>
</evidence>
<dbReference type="Pfam" id="PF22544">
    <property type="entry name" value="HYDIN_VesB_CFA65-like_Ig"/>
    <property type="match status" value="2"/>
</dbReference>
<feature type="domain" description="HYDIN/VesB/CFA65-like Ig-like" evidence="7">
    <location>
        <begin position="3067"/>
        <end position="3144"/>
    </location>
</feature>
<evidence type="ECO:0000313" key="8">
    <source>
        <dbReference type="EMBL" id="CAG9825498.1"/>
    </source>
</evidence>
<proteinExistence type="predicted"/>
<feature type="domain" description="HYDIN/VesB/CFA65-like Ig-like" evidence="7">
    <location>
        <begin position="1382"/>
        <end position="1477"/>
    </location>
</feature>
<gene>
    <name evidence="8" type="ORF">PHAECO_LOCUS12700</name>
</gene>
<dbReference type="Proteomes" id="UP001153737">
    <property type="component" value="Chromosome 9"/>
</dbReference>
<evidence type="ECO:0000259" key="7">
    <source>
        <dbReference type="Pfam" id="PF22544"/>
    </source>
</evidence>
<evidence type="ECO:0000256" key="4">
    <source>
        <dbReference type="ARBA" id="ARBA00023069"/>
    </source>
</evidence>
<dbReference type="Pfam" id="PF24771">
    <property type="entry name" value="Ig_CFAP74_1st"/>
    <property type="match status" value="1"/>
</dbReference>
<accession>A0A9N9SJH5</accession>
<evidence type="ECO:0000256" key="1">
    <source>
        <dbReference type="ARBA" id="ARBA00004138"/>
    </source>
</evidence>
<dbReference type="OrthoDB" id="442692at2759"/>
<dbReference type="InterPro" id="IPR008962">
    <property type="entry name" value="PapD-like_sf"/>
</dbReference>
<evidence type="ECO:0000313" key="9">
    <source>
        <dbReference type="Proteomes" id="UP001153737"/>
    </source>
</evidence>
<keyword evidence="9" id="KW-1185">Reference proteome</keyword>
<keyword evidence="4" id="KW-0969">Cilium</keyword>